<dbReference type="InterPro" id="IPR003599">
    <property type="entry name" value="Ig_sub"/>
</dbReference>
<evidence type="ECO:0000259" key="1">
    <source>
        <dbReference type="PROSITE" id="PS50835"/>
    </source>
</evidence>
<accession>A0A672ZG76</accession>
<dbReference type="PANTHER" id="PTHR15923:SF0">
    <property type="entry name" value="IMMUNOGLOBULIN-LIKE DOMAIN-CONTAINING RECEPTOR 2"/>
    <property type="match status" value="1"/>
</dbReference>
<evidence type="ECO:0000313" key="3">
    <source>
        <dbReference type="Proteomes" id="UP000472271"/>
    </source>
</evidence>
<dbReference type="InterPro" id="IPR013783">
    <property type="entry name" value="Ig-like_fold"/>
</dbReference>
<dbReference type="InterPro" id="IPR007110">
    <property type="entry name" value="Ig-like_dom"/>
</dbReference>
<sequence length="171" mass="19423">MNRGQICVCDAVHVIVREKQRYAMLFQSVVLPCQYQTASIQTPVVQWWYKSYCRDRTRESFTLPETLGMQASELGPESHLDCSDNSRTIRVVASAQGSSLTLAEHYKGRDITIINKADLRIGELQWGDSGVYFCKVVIADDLEGKNEAQLELLVLGTYTLHFHQNKNITHD</sequence>
<reference evidence="2" key="2">
    <citation type="submission" date="2025-08" db="UniProtKB">
        <authorList>
            <consortium name="Ensembl"/>
        </authorList>
    </citation>
    <scope>IDENTIFICATION</scope>
</reference>
<dbReference type="GO" id="GO:0016020">
    <property type="term" value="C:membrane"/>
    <property type="evidence" value="ECO:0007669"/>
    <property type="project" value="TreeGrafter"/>
</dbReference>
<dbReference type="PANTHER" id="PTHR15923">
    <property type="entry name" value="TRANSMEMBRANE AND IMMUNOGLOBULIN DOMAIN-CONTAINING PROTEIN"/>
    <property type="match status" value="1"/>
</dbReference>
<dbReference type="Gene3D" id="2.60.40.10">
    <property type="entry name" value="Immunoglobulins"/>
    <property type="match status" value="1"/>
</dbReference>
<dbReference type="Proteomes" id="UP000472271">
    <property type="component" value="Chromosome 21"/>
</dbReference>
<name>A0A672ZG76_9TELE</name>
<dbReference type="GO" id="GO:0031016">
    <property type="term" value="P:pancreas development"/>
    <property type="evidence" value="ECO:0007669"/>
    <property type="project" value="TreeGrafter"/>
</dbReference>
<keyword evidence="3" id="KW-1185">Reference proteome</keyword>
<dbReference type="SUPFAM" id="SSF48726">
    <property type="entry name" value="Immunoglobulin"/>
    <property type="match status" value="1"/>
</dbReference>
<protein>
    <recommendedName>
        <fullName evidence="1">Ig-like domain-containing protein</fullName>
    </recommendedName>
</protein>
<dbReference type="AlphaFoldDB" id="A0A672ZG76"/>
<reference evidence="2" key="1">
    <citation type="submission" date="2019-06" db="EMBL/GenBank/DDBJ databases">
        <authorList>
            <consortium name="Wellcome Sanger Institute Data Sharing"/>
        </authorList>
    </citation>
    <scope>NUCLEOTIDE SEQUENCE [LARGE SCALE GENOMIC DNA]</scope>
</reference>
<dbReference type="InterPro" id="IPR051874">
    <property type="entry name" value="Ig-like_domain-LISCH7"/>
</dbReference>
<dbReference type="InParanoid" id="A0A672ZG76"/>
<feature type="domain" description="Ig-like" evidence="1">
    <location>
        <begin position="27"/>
        <end position="151"/>
    </location>
</feature>
<dbReference type="PROSITE" id="PS50835">
    <property type="entry name" value="IG_LIKE"/>
    <property type="match status" value="1"/>
</dbReference>
<dbReference type="InterPro" id="IPR013106">
    <property type="entry name" value="Ig_V-set"/>
</dbReference>
<evidence type="ECO:0000313" key="2">
    <source>
        <dbReference type="Ensembl" id="ENSSORP00005016035.1"/>
    </source>
</evidence>
<proteinExistence type="predicted"/>
<dbReference type="Ensembl" id="ENSSORT00005016535.1">
    <property type="protein sequence ID" value="ENSSORP00005016035.1"/>
    <property type="gene ID" value="ENSSORG00005008097.1"/>
</dbReference>
<dbReference type="SMART" id="SM00409">
    <property type="entry name" value="IG"/>
    <property type="match status" value="1"/>
</dbReference>
<organism evidence="2 3">
    <name type="scientific">Sphaeramia orbicularis</name>
    <name type="common">orbiculate cardinalfish</name>
    <dbReference type="NCBI Taxonomy" id="375764"/>
    <lineage>
        <taxon>Eukaryota</taxon>
        <taxon>Metazoa</taxon>
        <taxon>Chordata</taxon>
        <taxon>Craniata</taxon>
        <taxon>Vertebrata</taxon>
        <taxon>Euteleostomi</taxon>
        <taxon>Actinopterygii</taxon>
        <taxon>Neopterygii</taxon>
        <taxon>Teleostei</taxon>
        <taxon>Neoteleostei</taxon>
        <taxon>Acanthomorphata</taxon>
        <taxon>Gobiaria</taxon>
        <taxon>Kurtiformes</taxon>
        <taxon>Apogonoidei</taxon>
        <taxon>Apogonidae</taxon>
        <taxon>Apogoninae</taxon>
        <taxon>Sphaeramia</taxon>
    </lineage>
</organism>
<dbReference type="Pfam" id="PF07686">
    <property type="entry name" value="V-set"/>
    <property type="match status" value="1"/>
</dbReference>
<dbReference type="InterPro" id="IPR036179">
    <property type="entry name" value="Ig-like_dom_sf"/>
</dbReference>
<reference evidence="2" key="3">
    <citation type="submission" date="2025-09" db="UniProtKB">
        <authorList>
            <consortium name="Ensembl"/>
        </authorList>
    </citation>
    <scope>IDENTIFICATION</scope>
</reference>